<dbReference type="InterPro" id="IPR038974">
    <property type="entry name" value="CIF1/2"/>
</dbReference>
<evidence type="ECO:0000313" key="1">
    <source>
        <dbReference type="EMBL" id="CAL4969614.1"/>
    </source>
</evidence>
<dbReference type="EMBL" id="OZ075112">
    <property type="protein sequence ID" value="CAL4969614.1"/>
    <property type="molecule type" value="Genomic_DNA"/>
</dbReference>
<name>A0ABC8ZY07_9POAL</name>
<protein>
    <submittedName>
        <fullName evidence="1">Uncharacterized protein</fullName>
    </submittedName>
</protein>
<keyword evidence="2" id="KW-1185">Reference proteome</keyword>
<proteinExistence type="predicted"/>
<gene>
    <name evidence="1" type="ORF">URODEC1_LOCUS49681</name>
</gene>
<accession>A0ABC8ZY07</accession>
<reference evidence="2" key="1">
    <citation type="submission" date="2024-06" db="EMBL/GenBank/DDBJ databases">
        <authorList>
            <person name="Ryan C."/>
        </authorList>
    </citation>
    <scope>NUCLEOTIDE SEQUENCE [LARGE SCALE GENOMIC DNA]</scope>
</reference>
<sequence>MLHPVSGACVARVTKTYYMDRVISEVMMLSRSWRSASIFALVVFALLFSTSFAGRQFNFLADQDALRQQGVAAGPEQREAVVPLVHARMLNVKTNDYGSYDPSPSMDKPHFKLIPN</sequence>
<dbReference type="PANTHER" id="PTHR35290">
    <property type="entry name" value="PROTEIN CASPARIAN STRIP INTEGRITY FACTOR 1-RELATED"/>
    <property type="match status" value="1"/>
</dbReference>
<dbReference type="PANTHER" id="PTHR35290:SF2">
    <property type="entry name" value="PROTEIN CASPARIAN STRIP INTEGRITY FACTOR 1"/>
    <property type="match status" value="1"/>
</dbReference>
<dbReference type="AlphaFoldDB" id="A0ABC8ZY07"/>
<evidence type="ECO:0000313" key="2">
    <source>
        <dbReference type="Proteomes" id="UP001497457"/>
    </source>
</evidence>
<organism evidence="1 2">
    <name type="scientific">Urochloa decumbens</name>
    <dbReference type="NCBI Taxonomy" id="240449"/>
    <lineage>
        <taxon>Eukaryota</taxon>
        <taxon>Viridiplantae</taxon>
        <taxon>Streptophyta</taxon>
        <taxon>Embryophyta</taxon>
        <taxon>Tracheophyta</taxon>
        <taxon>Spermatophyta</taxon>
        <taxon>Magnoliopsida</taxon>
        <taxon>Liliopsida</taxon>
        <taxon>Poales</taxon>
        <taxon>Poaceae</taxon>
        <taxon>PACMAD clade</taxon>
        <taxon>Panicoideae</taxon>
        <taxon>Panicodae</taxon>
        <taxon>Paniceae</taxon>
        <taxon>Melinidinae</taxon>
        <taxon>Urochloa</taxon>
    </lineage>
</organism>
<reference evidence="1 2" key="2">
    <citation type="submission" date="2024-10" db="EMBL/GenBank/DDBJ databases">
        <authorList>
            <person name="Ryan C."/>
        </authorList>
    </citation>
    <scope>NUCLEOTIDE SEQUENCE [LARGE SCALE GENOMIC DNA]</scope>
</reference>
<dbReference type="Proteomes" id="UP001497457">
    <property type="component" value="Chromosome 2b"/>
</dbReference>